<keyword evidence="1" id="KW-0812">Transmembrane</keyword>
<proteinExistence type="predicted"/>
<dbReference type="Proteomes" id="UP000536604">
    <property type="component" value="Unassembled WGS sequence"/>
</dbReference>
<keyword evidence="1" id="KW-1133">Transmembrane helix</keyword>
<keyword evidence="1" id="KW-0472">Membrane</keyword>
<reference evidence="2 3" key="1">
    <citation type="submission" date="2020-08" db="EMBL/GenBank/DDBJ databases">
        <title>Genomic Encyclopedia of Type Strains, Phase III (KMG-III): the genomes of soil and plant-associated and newly described type strains.</title>
        <authorList>
            <person name="Whitman W."/>
        </authorList>
    </citation>
    <scope>NUCLEOTIDE SEQUENCE [LARGE SCALE GENOMIC DNA]</scope>
    <source>
        <strain evidence="2 3">CECT 8712</strain>
    </source>
</reference>
<feature type="transmembrane region" description="Helical" evidence="1">
    <location>
        <begin position="6"/>
        <end position="31"/>
    </location>
</feature>
<name>A0A841INU6_9ACTN</name>
<dbReference type="AlphaFoldDB" id="A0A841INU6"/>
<dbReference type="EMBL" id="JACHJO010000004">
    <property type="protein sequence ID" value="MBB6119742.1"/>
    <property type="molecule type" value="Genomic_DNA"/>
</dbReference>
<dbReference type="RefSeq" id="WP_184290097.1">
    <property type="nucleotide sequence ID" value="NZ_JACHJO010000004.1"/>
</dbReference>
<organism evidence="2 3">
    <name type="scientific">Nocardiopsis algeriensis</name>
    <dbReference type="NCBI Taxonomy" id="1478215"/>
    <lineage>
        <taxon>Bacteria</taxon>
        <taxon>Bacillati</taxon>
        <taxon>Actinomycetota</taxon>
        <taxon>Actinomycetes</taxon>
        <taxon>Streptosporangiales</taxon>
        <taxon>Nocardiopsidaceae</taxon>
        <taxon>Nocardiopsis</taxon>
    </lineage>
</organism>
<evidence type="ECO:0000313" key="2">
    <source>
        <dbReference type="EMBL" id="MBB6119742.1"/>
    </source>
</evidence>
<protein>
    <submittedName>
        <fullName evidence="2">Uncharacterized protein</fullName>
    </submittedName>
</protein>
<evidence type="ECO:0000256" key="1">
    <source>
        <dbReference type="SAM" id="Phobius"/>
    </source>
</evidence>
<accession>A0A841INU6</accession>
<keyword evidence="3" id="KW-1185">Reference proteome</keyword>
<gene>
    <name evidence="2" type="ORF">FHS13_001691</name>
</gene>
<feature type="transmembrane region" description="Helical" evidence="1">
    <location>
        <begin position="38"/>
        <end position="59"/>
    </location>
</feature>
<comment type="caution">
    <text evidence="2">The sequence shown here is derived from an EMBL/GenBank/DDBJ whole genome shotgun (WGS) entry which is preliminary data.</text>
</comment>
<evidence type="ECO:0000313" key="3">
    <source>
        <dbReference type="Proteomes" id="UP000536604"/>
    </source>
</evidence>
<feature type="transmembrane region" description="Helical" evidence="1">
    <location>
        <begin position="71"/>
        <end position="93"/>
    </location>
</feature>
<sequence>MEAIGVPWFVAVRQLGPPLFLLAAGGLLLWLRPPARPGPVVAALATNLVAAALPFLWIGLQTLTDQAEKTVYGLVMTLLQPSVATAAWLLLLWAATGPARRREEEPDTVSET</sequence>